<sequence length="208" mass="24203">MHEEIQTTPTKSQSEKEVQECLDLIISLDNDSAIDDVPIPNSIVSIKAKRLYNACIHHRNIELATKIAQSMSAAELRYRNMYLTRHYDVLLKPWDPERSYLTTFETVKDKLLVEYKARTDNEEKARVVQRWLRESIENFGYSLLSAQSQFVAHLSVLSQSDMAHYCAHSRLHPIKLIKSINYLENGKLITLTPQQRKQTQVLRSLIQY</sequence>
<protein>
    <submittedName>
        <fullName evidence="1">Uncharacterized protein</fullName>
    </submittedName>
</protein>
<accession>A0ABR9Z7G3</accession>
<evidence type="ECO:0000313" key="1">
    <source>
        <dbReference type="EMBL" id="MBF4374400.1"/>
    </source>
</evidence>
<keyword evidence="2" id="KW-1185">Reference proteome</keyword>
<dbReference type="EMBL" id="RDPI01000019">
    <property type="protein sequence ID" value="MBF4374400.1"/>
    <property type="molecule type" value="Genomic_DNA"/>
</dbReference>
<gene>
    <name evidence="1" type="ORF">EAY46_15130</name>
</gene>
<organism evidence="1 2">
    <name type="scientific">Vibrio anguillarum</name>
    <name type="common">Listonella anguillarum</name>
    <dbReference type="NCBI Taxonomy" id="55601"/>
    <lineage>
        <taxon>Bacteria</taxon>
        <taxon>Pseudomonadati</taxon>
        <taxon>Pseudomonadota</taxon>
        <taxon>Gammaproteobacteria</taxon>
        <taxon>Vibrionales</taxon>
        <taxon>Vibrionaceae</taxon>
        <taxon>Vibrio</taxon>
    </lineage>
</organism>
<reference evidence="1 2" key="1">
    <citation type="journal article" date="2021" name="PeerJ">
        <title>Analysis of 44 Vibrio anguillarum genomes reveals high genetic diversity.</title>
        <authorList>
            <person name="Hansen M.J."/>
            <person name="Dalsgaard I."/>
        </authorList>
    </citation>
    <scope>NUCLEOTIDE SEQUENCE [LARGE SCALE GENOMIC DNA]</scope>
    <source>
        <strain evidence="1 2">040915-1/1B</strain>
    </source>
</reference>
<proteinExistence type="predicted"/>
<comment type="caution">
    <text evidence="1">The sequence shown here is derived from an EMBL/GenBank/DDBJ whole genome shotgun (WGS) entry which is preliminary data.</text>
</comment>
<dbReference type="RefSeq" id="WP_194663861.1">
    <property type="nucleotide sequence ID" value="NZ_RDPI01000019.1"/>
</dbReference>
<dbReference type="Proteomes" id="UP000726136">
    <property type="component" value="Unassembled WGS sequence"/>
</dbReference>
<name>A0ABR9Z7G3_VIBAN</name>
<evidence type="ECO:0000313" key="2">
    <source>
        <dbReference type="Proteomes" id="UP000726136"/>
    </source>
</evidence>